<feature type="compositionally biased region" description="Gly residues" evidence="1">
    <location>
        <begin position="125"/>
        <end position="136"/>
    </location>
</feature>
<keyword evidence="3" id="KW-1185">Reference proteome</keyword>
<evidence type="ECO:0000313" key="2">
    <source>
        <dbReference type="EMBL" id="PLW54753.1"/>
    </source>
</evidence>
<dbReference type="Proteomes" id="UP000235388">
    <property type="component" value="Unassembled WGS sequence"/>
</dbReference>
<evidence type="ECO:0000313" key="3">
    <source>
        <dbReference type="Proteomes" id="UP000235388"/>
    </source>
</evidence>
<feature type="compositionally biased region" description="Polar residues" evidence="1">
    <location>
        <begin position="183"/>
        <end position="206"/>
    </location>
</feature>
<feature type="region of interest" description="Disordered" evidence="1">
    <location>
        <begin position="183"/>
        <end position="255"/>
    </location>
</feature>
<comment type="caution">
    <text evidence="2">The sequence shown here is derived from an EMBL/GenBank/DDBJ whole genome shotgun (WGS) entry which is preliminary data.</text>
</comment>
<reference evidence="2 3" key="1">
    <citation type="submission" date="2017-11" db="EMBL/GenBank/DDBJ databases">
        <title>De novo assembly and phasing of dikaryotic genomes from two isolates of Puccinia coronata f. sp. avenae, the causal agent of oat crown rust.</title>
        <authorList>
            <person name="Miller M.E."/>
            <person name="Zhang Y."/>
            <person name="Omidvar V."/>
            <person name="Sperschneider J."/>
            <person name="Schwessinger B."/>
            <person name="Raley C."/>
            <person name="Palmer J.M."/>
            <person name="Garnica D."/>
            <person name="Upadhyaya N."/>
            <person name="Rathjen J."/>
            <person name="Taylor J.M."/>
            <person name="Park R.F."/>
            <person name="Dodds P.N."/>
            <person name="Hirsch C.D."/>
            <person name="Kianian S.F."/>
            <person name="Figueroa M."/>
        </authorList>
    </citation>
    <scope>NUCLEOTIDE SEQUENCE [LARGE SCALE GENOMIC DNA]</scope>
    <source>
        <strain evidence="2">12NC29</strain>
    </source>
</reference>
<evidence type="ECO:0000256" key="1">
    <source>
        <dbReference type="SAM" id="MobiDB-lite"/>
    </source>
</evidence>
<dbReference type="OrthoDB" id="2514264at2759"/>
<organism evidence="2 3">
    <name type="scientific">Puccinia coronata f. sp. avenae</name>
    <dbReference type="NCBI Taxonomy" id="200324"/>
    <lineage>
        <taxon>Eukaryota</taxon>
        <taxon>Fungi</taxon>
        <taxon>Dikarya</taxon>
        <taxon>Basidiomycota</taxon>
        <taxon>Pucciniomycotina</taxon>
        <taxon>Pucciniomycetes</taxon>
        <taxon>Pucciniales</taxon>
        <taxon>Pucciniaceae</taxon>
        <taxon>Puccinia</taxon>
    </lineage>
</organism>
<protein>
    <submittedName>
        <fullName evidence="2">Uncharacterized protein</fullName>
    </submittedName>
</protein>
<dbReference type="EMBL" id="PGCJ01000041">
    <property type="protein sequence ID" value="PLW54753.1"/>
    <property type="molecule type" value="Genomic_DNA"/>
</dbReference>
<gene>
    <name evidence="2" type="ORF">PCANC_03722</name>
</gene>
<feature type="compositionally biased region" description="Gly residues" evidence="1">
    <location>
        <begin position="230"/>
        <end position="239"/>
    </location>
</feature>
<dbReference type="AlphaFoldDB" id="A0A2N5VXM7"/>
<name>A0A2N5VXM7_9BASI</name>
<feature type="compositionally biased region" description="Low complexity" evidence="1">
    <location>
        <begin position="214"/>
        <end position="229"/>
    </location>
</feature>
<proteinExistence type="predicted"/>
<feature type="compositionally biased region" description="Basic and acidic residues" evidence="1">
    <location>
        <begin position="104"/>
        <end position="114"/>
    </location>
</feature>
<feature type="region of interest" description="Disordered" evidence="1">
    <location>
        <begin position="101"/>
        <end position="143"/>
    </location>
</feature>
<accession>A0A2N5VXM7</accession>
<sequence length="255" mass="28334">MAASDNNSDAAIRANFSDNKKDGIYLGYEYPNEWTQTFSKWTMNHRSFLETFRNLYKNEKVTTDTGAESAIDISKLRKDIKYNALSTTRLLEEVHFNNNPYAEGGEKYNFDPRTGKPKVNKKNNTGGGTTQGNGNRGRGRGRSNYWTGGNDYCGDFNNYVASNTPNQWGKQTQNWQDFNNSVWGNYAEGSNNNQFDYNNAPQNNHTGSSGGNNMGYVNNNNNPNYKSNRGGQGGSGLARGGKKSPSGRGSEKTNM</sequence>